<keyword evidence="4" id="KW-1185">Reference proteome</keyword>
<reference evidence="3 4" key="1">
    <citation type="submission" date="2024-02" db="EMBL/GenBank/DDBJ databases">
        <title>De novo assembly and annotation of 12 fungi associated with fruit tree decline syndrome in Ontario, Canada.</title>
        <authorList>
            <person name="Sulman M."/>
            <person name="Ellouze W."/>
            <person name="Ilyukhin E."/>
        </authorList>
    </citation>
    <scope>NUCLEOTIDE SEQUENCE [LARGE SCALE GENOMIC DNA]</scope>
    <source>
        <strain evidence="3 4">M169</strain>
    </source>
</reference>
<dbReference type="Proteomes" id="UP001430848">
    <property type="component" value="Unassembled WGS sequence"/>
</dbReference>
<proteinExistence type="predicted"/>
<feature type="region of interest" description="Disordered" evidence="1">
    <location>
        <begin position="90"/>
        <end position="170"/>
    </location>
</feature>
<evidence type="ECO:0000256" key="1">
    <source>
        <dbReference type="SAM" id="MobiDB-lite"/>
    </source>
</evidence>
<evidence type="ECO:0000313" key="4">
    <source>
        <dbReference type="Proteomes" id="UP001430848"/>
    </source>
</evidence>
<feature type="compositionally biased region" description="Acidic residues" evidence="1">
    <location>
        <begin position="134"/>
        <end position="156"/>
    </location>
</feature>
<accession>A0ABR1NQX6</accession>
<dbReference type="EMBL" id="JAKNSF020000142">
    <property type="protein sequence ID" value="KAK7711745.1"/>
    <property type="molecule type" value="Genomic_DNA"/>
</dbReference>
<comment type="caution">
    <text evidence="3">The sequence shown here is derived from an EMBL/GenBank/DDBJ whole genome shotgun (WGS) entry which is preliminary data.</text>
</comment>
<feature type="chain" id="PRO_5046659292" evidence="2">
    <location>
        <begin position="25"/>
        <end position="191"/>
    </location>
</feature>
<sequence>MSFTHFSTLYALLVLMYLTRTTSGCFDAGIKIKEAVESEDLTDIFENYCKQYVGHNVSLNDQAQGSCQNKGRGGDNIMVGYGMNWNGKKARDQSMYRDDEDVSDDQTEDEETPDNDTIEEVDDTSGNENQGQNEGEDTPEEGEDEDPSSTDSPEDEISGHDNHKHYPSHHDLQQQFIFHQQQLNHVVLFQQ</sequence>
<evidence type="ECO:0000256" key="2">
    <source>
        <dbReference type="SAM" id="SignalP"/>
    </source>
</evidence>
<feature type="signal peptide" evidence="2">
    <location>
        <begin position="1"/>
        <end position="24"/>
    </location>
</feature>
<name>A0ABR1NQX6_DIAER</name>
<feature type="compositionally biased region" description="Acidic residues" evidence="1">
    <location>
        <begin position="98"/>
        <end position="125"/>
    </location>
</feature>
<gene>
    <name evidence="3" type="ORF">SLS63_012584</name>
</gene>
<organism evidence="3 4">
    <name type="scientific">Diaporthe eres</name>
    <name type="common">Phomopsis oblonga</name>
    <dbReference type="NCBI Taxonomy" id="83184"/>
    <lineage>
        <taxon>Eukaryota</taxon>
        <taxon>Fungi</taxon>
        <taxon>Dikarya</taxon>
        <taxon>Ascomycota</taxon>
        <taxon>Pezizomycotina</taxon>
        <taxon>Sordariomycetes</taxon>
        <taxon>Sordariomycetidae</taxon>
        <taxon>Diaporthales</taxon>
        <taxon>Diaporthaceae</taxon>
        <taxon>Diaporthe</taxon>
        <taxon>Diaporthe eres species complex</taxon>
    </lineage>
</organism>
<protein>
    <submittedName>
        <fullName evidence="3">Uncharacterized protein</fullName>
    </submittedName>
</protein>
<keyword evidence="2" id="KW-0732">Signal</keyword>
<evidence type="ECO:0000313" key="3">
    <source>
        <dbReference type="EMBL" id="KAK7711745.1"/>
    </source>
</evidence>